<dbReference type="GO" id="GO:0043024">
    <property type="term" value="F:ribosomal small subunit binding"/>
    <property type="evidence" value="ECO:0007669"/>
    <property type="project" value="TreeGrafter"/>
</dbReference>
<evidence type="ECO:0000313" key="4">
    <source>
        <dbReference type="Proteomes" id="UP000005947"/>
    </source>
</evidence>
<dbReference type="AlphaFoldDB" id="F1T4Q8"/>
<dbReference type="PROSITE" id="PS01319">
    <property type="entry name" value="RBFA"/>
    <property type="match status" value="1"/>
</dbReference>
<accession>F1T4Q8</accession>
<dbReference type="SUPFAM" id="SSF89919">
    <property type="entry name" value="Ribosome-binding factor A, RbfA"/>
    <property type="match status" value="1"/>
</dbReference>
<dbReference type="Proteomes" id="UP000005947">
    <property type="component" value="Unassembled WGS sequence"/>
</dbReference>
<evidence type="ECO:0000256" key="2">
    <source>
        <dbReference type="HAMAP-Rule" id="MF_00003"/>
    </source>
</evidence>
<reference evidence="3 4" key="1">
    <citation type="submission" date="2011-02" db="EMBL/GenBank/DDBJ databases">
        <authorList>
            <person name="Muzny D."/>
            <person name="Qin X."/>
            <person name="Buhay C."/>
            <person name="Dugan-Rocha S."/>
            <person name="Ding Y."/>
            <person name="Chen G."/>
            <person name="Hawes A."/>
            <person name="Holder M."/>
            <person name="Jhangiani S."/>
            <person name="Johnson A."/>
            <person name="Khan Z."/>
            <person name="Li Z."/>
            <person name="Liu W."/>
            <person name="Liu X."/>
            <person name="Perez L."/>
            <person name="Shen H."/>
            <person name="Wang Q."/>
            <person name="Watt J."/>
            <person name="Xi L."/>
            <person name="Xin Y."/>
            <person name="Zhou J."/>
            <person name="Deng J."/>
            <person name="Jiang H."/>
            <person name="Liu Y."/>
            <person name="Qu J."/>
            <person name="Song X.-Z."/>
            <person name="Zhang L."/>
            <person name="Villasana D."/>
            <person name="Johnson A."/>
            <person name="Liu J."/>
            <person name="Liyanage D."/>
            <person name="Lorensuhewa L."/>
            <person name="Robinson T."/>
            <person name="Song A."/>
            <person name="Song B.-B."/>
            <person name="Dinh H."/>
            <person name="Thornton R."/>
            <person name="Coyle M."/>
            <person name="Francisco L."/>
            <person name="Jackson L."/>
            <person name="Javaid M."/>
            <person name="Korchina V."/>
            <person name="Kovar C."/>
            <person name="Mata R."/>
            <person name="Mathew T."/>
            <person name="Ngo R."/>
            <person name="Nguyen L."/>
            <person name="Nguyen N."/>
            <person name="Okwuonu G."/>
            <person name="Ongeri F."/>
            <person name="Pham C."/>
            <person name="Simmons D."/>
            <person name="Wilczek-Boney K."/>
            <person name="Hale W."/>
            <person name="Jakkamsetti A."/>
            <person name="Pham P."/>
            <person name="Ruth R."/>
            <person name="San Lucas F."/>
            <person name="Warren J."/>
            <person name="Zhang J."/>
            <person name="Zhao Z."/>
            <person name="Zhou C."/>
            <person name="Zhu D."/>
            <person name="Lee S."/>
            <person name="Bess C."/>
            <person name="Blankenburg K."/>
            <person name="Forbes L."/>
            <person name="Fu Q."/>
            <person name="Gubbala S."/>
            <person name="Hirani K."/>
            <person name="Jayaseelan J.C."/>
            <person name="Lara F."/>
            <person name="Munidasa M."/>
            <person name="Palculict T."/>
            <person name="Patil S."/>
            <person name="Pu L.-L."/>
            <person name="Saada N."/>
            <person name="Tang L."/>
            <person name="Weissenberger G."/>
            <person name="Zhu Y."/>
            <person name="Hemphill L."/>
            <person name="Shang Y."/>
            <person name="Youmans B."/>
            <person name="Ayvaz T."/>
            <person name="Ross M."/>
            <person name="Santibanez J."/>
            <person name="Aqrawi P."/>
            <person name="Gross S."/>
            <person name="Joshi V."/>
            <person name="Fowler G."/>
            <person name="Nazareth L."/>
            <person name="Reid J."/>
            <person name="Worley K."/>
            <person name="Petrosino J."/>
            <person name="Highlander S."/>
            <person name="Gibbs R."/>
        </authorList>
    </citation>
    <scope>NUCLEOTIDE SEQUENCE [LARGE SCALE GENOMIC DNA]</scope>
    <source>
        <strain evidence="3 4">DSM 15829</strain>
    </source>
</reference>
<gene>
    <name evidence="2 3" type="primary">rbfA</name>
    <name evidence="3" type="ORF">HMPREF0091_10649</name>
</gene>
<dbReference type="GO" id="GO:0030490">
    <property type="term" value="P:maturation of SSU-rRNA"/>
    <property type="evidence" value="ECO:0007669"/>
    <property type="project" value="UniProtKB-UniRule"/>
</dbReference>
<keyword evidence="4" id="KW-1185">Reference proteome</keyword>
<dbReference type="EMBL" id="ACGK02000001">
    <property type="protein sequence ID" value="EGF23702.1"/>
    <property type="molecule type" value="Genomic_DNA"/>
</dbReference>
<dbReference type="InterPro" id="IPR020053">
    <property type="entry name" value="Ribosome-bd_factorA_CS"/>
</dbReference>
<dbReference type="InterPro" id="IPR023799">
    <property type="entry name" value="RbfA_dom_sf"/>
</dbReference>
<comment type="subunit">
    <text evidence="2">Monomer. Binds 30S ribosomal subunits, but not 50S ribosomal subunits or 70S ribosomes.</text>
</comment>
<dbReference type="InterPro" id="IPR000238">
    <property type="entry name" value="RbfA"/>
</dbReference>
<dbReference type="OrthoDB" id="307788at2"/>
<keyword evidence="2" id="KW-0963">Cytoplasm</keyword>
<comment type="function">
    <text evidence="2">One of several proteins that assist in the late maturation steps of the functional core of the 30S ribosomal subunit. Associates with free 30S ribosomal subunits (but not with 30S subunits that are part of 70S ribosomes or polysomes). Required for efficient processing of 16S rRNA. May interact with the 5'-terminal helix region of 16S rRNA.</text>
</comment>
<keyword evidence="1 2" id="KW-0690">Ribosome biogenesis</keyword>
<name>F1T4Q8_9ACTN</name>
<protein>
    <recommendedName>
        <fullName evidence="2">Ribosome-binding factor A</fullName>
    </recommendedName>
</protein>
<dbReference type="GeneID" id="93210249"/>
<dbReference type="InterPro" id="IPR015946">
    <property type="entry name" value="KH_dom-like_a/b"/>
</dbReference>
<dbReference type="Pfam" id="PF02033">
    <property type="entry name" value="RBFA"/>
    <property type="match status" value="1"/>
</dbReference>
<dbReference type="PANTHER" id="PTHR33515:SF1">
    <property type="entry name" value="RIBOSOME-BINDING FACTOR A, CHLOROPLASTIC-RELATED"/>
    <property type="match status" value="1"/>
</dbReference>
<dbReference type="PANTHER" id="PTHR33515">
    <property type="entry name" value="RIBOSOME-BINDING FACTOR A, CHLOROPLASTIC-RELATED"/>
    <property type="match status" value="1"/>
</dbReference>
<evidence type="ECO:0000256" key="1">
    <source>
        <dbReference type="ARBA" id="ARBA00022517"/>
    </source>
</evidence>
<dbReference type="GO" id="GO:0005829">
    <property type="term" value="C:cytosol"/>
    <property type="evidence" value="ECO:0007669"/>
    <property type="project" value="TreeGrafter"/>
</dbReference>
<evidence type="ECO:0000313" key="3">
    <source>
        <dbReference type="EMBL" id="EGF23702.1"/>
    </source>
</evidence>
<dbReference type="HAMAP" id="MF_00003">
    <property type="entry name" value="RbfA"/>
    <property type="match status" value="1"/>
</dbReference>
<comment type="subcellular location">
    <subcellularLocation>
        <location evidence="2">Cytoplasm</location>
    </subcellularLocation>
</comment>
<sequence>MKQNQQSRHINHIAREKLAHILLFDIADPNLSLVVVSDVEVSVDKSLMVVYVSCESSRYEEVQRGFARAKSRIRRLLGHALDWRVTPALVFKIDTTADQAERISQALQDVPKTIHVSKDEFGYPIEE</sequence>
<proteinExistence type="inferred from homology"/>
<dbReference type="RefSeq" id="WP_006302830.1">
    <property type="nucleotide sequence ID" value="NZ_ACGK02000001.1"/>
</dbReference>
<comment type="similarity">
    <text evidence="2">Belongs to the RbfA family.</text>
</comment>
<dbReference type="Gene3D" id="3.30.300.20">
    <property type="match status" value="1"/>
</dbReference>
<dbReference type="NCBIfam" id="TIGR00082">
    <property type="entry name" value="rbfA"/>
    <property type="match status" value="1"/>
</dbReference>
<organism evidence="3 4">
    <name type="scientific">Fannyhessea vaginae DSM 15829</name>
    <dbReference type="NCBI Taxonomy" id="525256"/>
    <lineage>
        <taxon>Bacteria</taxon>
        <taxon>Bacillati</taxon>
        <taxon>Actinomycetota</taxon>
        <taxon>Coriobacteriia</taxon>
        <taxon>Coriobacteriales</taxon>
        <taxon>Atopobiaceae</taxon>
        <taxon>Fannyhessea</taxon>
    </lineage>
</organism>
<comment type="caution">
    <text evidence="3">The sequence shown here is derived from an EMBL/GenBank/DDBJ whole genome shotgun (WGS) entry which is preliminary data.</text>
</comment>
<dbReference type="eggNOG" id="COG0858">
    <property type="taxonomic scope" value="Bacteria"/>
</dbReference>